<reference evidence="3 4" key="1">
    <citation type="submission" date="2009-06" db="EMBL/GenBank/DDBJ databases">
        <title>The draft genome of Clostridium carboxidivorans P7.</title>
        <authorList>
            <consortium name="US DOE Joint Genome Institute (JGI-PGF)"/>
            <person name="Lucas S."/>
            <person name="Copeland A."/>
            <person name="Lapidus A."/>
            <person name="Glavina del Rio T."/>
            <person name="Tice H."/>
            <person name="Bruce D."/>
            <person name="Goodwin L."/>
            <person name="Pitluck S."/>
            <person name="Larimer F."/>
            <person name="Land M.L."/>
            <person name="Hauser L."/>
            <person name="Hemme C.L."/>
        </authorList>
    </citation>
    <scope>NUCLEOTIDE SEQUENCE [LARGE SCALE GENOMIC DNA]</scope>
    <source>
        <strain evidence="3 4">P7</strain>
    </source>
</reference>
<dbReference type="RefSeq" id="WP_007062997.1">
    <property type="nucleotide sequence ID" value="NZ_ACVI01000090.1"/>
</dbReference>
<dbReference type="GO" id="GO:0016787">
    <property type="term" value="F:hydrolase activity"/>
    <property type="evidence" value="ECO:0007669"/>
    <property type="project" value="UniProtKB-KW"/>
</dbReference>
<sequence>MNNQIIRNKRSTGKRKKFLTGIKKFLKGMAVVIAVILIMGFAYEKFGQYSDSKKYKPVGKIINVDGHNMHIFAKGKGDATVVFSSGWGTPSPYADFYPLYNEISKHTRVAVYDRPGYGWSDVSKTPRDIDTITKEMHELLVKSGEKAPYILVGHSLGSLEVVRFAQMYKDEVKGIVMIEGGNPEYYSNEKQEDVNDVLISSLSKSGAFRVLFNIPSLASSINAPRNNLALVPKDLKELDKAMYLKNMTNKNKNDELKNAKNKCH</sequence>
<dbReference type="InterPro" id="IPR000073">
    <property type="entry name" value="AB_hydrolase_1"/>
</dbReference>
<dbReference type="PANTHER" id="PTHR43798">
    <property type="entry name" value="MONOACYLGLYCEROL LIPASE"/>
    <property type="match status" value="1"/>
</dbReference>
<dbReference type="InterPro" id="IPR029058">
    <property type="entry name" value="AB_hydrolase_fold"/>
</dbReference>
<dbReference type="Pfam" id="PF00561">
    <property type="entry name" value="Abhydrolase_1"/>
    <property type="match status" value="1"/>
</dbReference>
<accession>C6PZ95</accession>
<evidence type="ECO:0000259" key="2">
    <source>
        <dbReference type="Pfam" id="PF00561"/>
    </source>
</evidence>
<dbReference type="GO" id="GO:0016020">
    <property type="term" value="C:membrane"/>
    <property type="evidence" value="ECO:0007669"/>
    <property type="project" value="TreeGrafter"/>
</dbReference>
<keyword evidence="1" id="KW-0472">Membrane</keyword>
<evidence type="ECO:0000313" key="4">
    <source>
        <dbReference type="Proteomes" id="UP000004198"/>
    </source>
</evidence>
<keyword evidence="4" id="KW-1185">Reference proteome</keyword>
<dbReference type="Proteomes" id="UP000004198">
    <property type="component" value="Unassembled WGS sequence"/>
</dbReference>
<dbReference type="AlphaFoldDB" id="C6PZ95"/>
<dbReference type="STRING" id="536227.Ccar_04955"/>
<proteinExistence type="predicted"/>
<evidence type="ECO:0000313" key="3">
    <source>
        <dbReference type="EMBL" id="EET85450.1"/>
    </source>
</evidence>
<dbReference type="InterPro" id="IPR050266">
    <property type="entry name" value="AB_hydrolase_sf"/>
</dbReference>
<dbReference type="Gene3D" id="3.40.50.1820">
    <property type="entry name" value="alpha/beta hydrolase"/>
    <property type="match status" value="1"/>
</dbReference>
<gene>
    <name evidence="3" type="ORF">CcarbDRAFT_4112</name>
</gene>
<organism evidence="3 4">
    <name type="scientific">Clostridium carboxidivorans P7</name>
    <dbReference type="NCBI Taxonomy" id="536227"/>
    <lineage>
        <taxon>Bacteria</taxon>
        <taxon>Bacillati</taxon>
        <taxon>Bacillota</taxon>
        <taxon>Clostridia</taxon>
        <taxon>Eubacteriales</taxon>
        <taxon>Clostridiaceae</taxon>
        <taxon>Clostridium</taxon>
    </lineage>
</organism>
<evidence type="ECO:0000256" key="1">
    <source>
        <dbReference type="SAM" id="Phobius"/>
    </source>
</evidence>
<keyword evidence="1" id="KW-0812">Transmembrane</keyword>
<keyword evidence="3" id="KW-0378">Hydrolase</keyword>
<dbReference type="SUPFAM" id="SSF53474">
    <property type="entry name" value="alpha/beta-Hydrolases"/>
    <property type="match status" value="1"/>
</dbReference>
<dbReference type="PANTHER" id="PTHR43798:SF33">
    <property type="entry name" value="HYDROLASE, PUTATIVE (AFU_ORTHOLOGUE AFUA_2G14860)-RELATED"/>
    <property type="match status" value="1"/>
</dbReference>
<dbReference type="eggNOG" id="COG0596">
    <property type="taxonomic scope" value="Bacteria"/>
</dbReference>
<feature type="transmembrane region" description="Helical" evidence="1">
    <location>
        <begin position="25"/>
        <end position="43"/>
    </location>
</feature>
<keyword evidence="1" id="KW-1133">Transmembrane helix</keyword>
<comment type="caution">
    <text evidence="3">The sequence shown here is derived from an EMBL/GenBank/DDBJ whole genome shotgun (WGS) entry which is preliminary data.</text>
</comment>
<feature type="domain" description="AB hydrolase-1" evidence="2">
    <location>
        <begin position="81"/>
        <end position="180"/>
    </location>
</feature>
<name>C6PZ95_9CLOT</name>
<protein>
    <submittedName>
        <fullName evidence="3">Hydrolase, alpha/beta fold family protein</fullName>
    </submittedName>
</protein>
<dbReference type="EMBL" id="ACVI01000090">
    <property type="protein sequence ID" value="EET85450.1"/>
    <property type="molecule type" value="Genomic_DNA"/>
</dbReference>